<evidence type="ECO:0000256" key="6">
    <source>
        <dbReference type="ARBA" id="ARBA00023180"/>
    </source>
</evidence>
<name>A0ABR2KEL9_9EUKA</name>
<feature type="transmembrane region" description="Helical" evidence="7">
    <location>
        <begin position="237"/>
        <end position="258"/>
    </location>
</feature>
<dbReference type="PANTHER" id="PTHR12385">
    <property type="entry name" value="CHOLINE TRANSPORTER-LIKE (SLC FAMILY 44)"/>
    <property type="match status" value="1"/>
</dbReference>
<evidence type="ECO:0000256" key="7">
    <source>
        <dbReference type="RuleBase" id="RU368066"/>
    </source>
</evidence>
<feature type="transmembrane region" description="Helical" evidence="7">
    <location>
        <begin position="361"/>
        <end position="389"/>
    </location>
</feature>
<accession>A0ABR2KEL9</accession>
<feature type="transmembrane region" description="Helical" evidence="7">
    <location>
        <begin position="576"/>
        <end position="595"/>
    </location>
</feature>
<evidence type="ECO:0000256" key="3">
    <source>
        <dbReference type="ARBA" id="ARBA00022692"/>
    </source>
</evidence>
<reference evidence="8 9" key="1">
    <citation type="submission" date="2024-04" db="EMBL/GenBank/DDBJ databases">
        <title>Tritrichomonas musculus Genome.</title>
        <authorList>
            <person name="Alves-Ferreira E."/>
            <person name="Grigg M."/>
            <person name="Lorenzi H."/>
            <person name="Galac M."/>
        </authorList>
    </citation>
    <scope>NUCLEOTIDE SEQUENCE [LARGE SCALE GENOMIC DNA]</scope>
    <source>
        <strain evidence="8 9">EAF2021</strain>
    </source>
</reference>
<feature type="transmembrane region" description="Helical" evidence="7">
    <location>
        <begin position="264"/>
        <end position="285"/>
    </location>
</feature>
<evidence type="ECO:0000256" key="4">
    <source>
        <dbReference type="ARBA" id="ARBA00022989"/>
    </source>
</evidence>
<organism evidence="8 9">
    <name type="scientific">Tritrichomonas musculus</name>
    <dbReference type="NCBI Taxonomy" id="1915356"/>
    <lineage>
        <taxon>Eukaryota</taxon>
        <taxon>Metamonada</taxon>
        <taxon>Parabasalia</taxon>
        <taxon>Tritrichomonadida</taxon>
        <taxon>Tritrichomonadidae</taxon>
        <taxon>Tritrichomonas</taxon>
    </lineage>
</organism>
<proteinExistence type="inferred from homology"/>
<keyword evidence="3 7" id="KW-0812">Transmembrane</keyword>
<feature type="transmembrane region" description="Helical" evidence="7">
    <location>
        <begin position="317"/>
        <end position="341"/>
    </location>
</feature>
<dbReference type="InterPro" id="IPR007603">
    <property type="entry name" value="Choline_transptr-like"/>
</dbReference>
<comment type="caution">
    <text evidence="8">The sequence shown here is derived from an EMBL/GenBank/DDBJ whole genome shotgun (WGS) entry which is preliminary data.</text>
</comment>
<evidence type="ECO:0000256" key="5">
    <source>
        <dbReference type="ARBA" id="ARBA00023136"/>
    </source>
</evidence>
<comment type="similarity">
    <text evidence="2 7">Belongs to the CTL (choline transporter-like) family.</text>
</comment>
<evidence type="ECO:0000256" key="1">
    <source>
        <dbReference type="ARBA" id="ARBA00004141"/>
    </source>
</evidence>
<sequence>MGKHDRSESEDTDFGQPYEYDENFQGIEHDRRCTDCCMAIFFILFFCGCLALLFVSLTKSNYKYIYIPTDHRGLMCGYDNRKVKVDNSNDLPDLTDKKYLFWVRPGIPGYSRSFCVESCPKIGLFAQTVFNFNNSKLGINTINKGFPKDHVCYTYSSKEQSNIQVRATIENYSEPASTPNRYFCPYATQKMIERCFPSLESFNTSSEDIKDQIEEFGKSMSGMSVALRAVQDVYNTWWMIAIAVVAALVLSILWLAFLRCCAGVFVWLAVILAAAALGALTFLCYKQWKDDFNNHKLIETYTFGLASEKLNSKVFQIFFWVLIAFDVIFVLLVIFLFKKILGSIKVIKFVSKVFGKKPSLFFFPVVNYIIMFVWWAYVIGCAVVLFGAGTPERKFVDEGNTIVDKVDMKYDLIIQGFAIYLFVGFIWVSLFIDALGEMTVAGVMAHYYFTYEEDRDNLPSCMVTRSFFRSLRYHTGSLALGSFIITICKVIRAVLEYIDQKTKNSQGAFAHCVIKCCKCCMKCLEKCLKYLSRNAYIMIAIHGYNFWNGAKNAFLLIVRNCIRVAIMNWVGDFTLFLGRVFVAAGVTAASLFFFTKNKDVQFFVVPAVIVFICSYLASGAFTGVFEIGIDSIFLCFMEDEERNDGVNHKKYASKGLQKFMHSKENDRHDDDSDL</sequence>
<comment type="subcellular location">
    <subcellularLocation>
        <location evidence="7">Cell membrane</location>
        <topology evidence="7">Multi-pass membrane protein</topology>
    </subcellularLocation>
    <subcellularLocation>
        <location evidence="1">Membrane</location>
        <topology evidence="1">Multi-pass membrane protein</topology>
    </subcellularLocation>
</comment>
<keyword evidence="9" id="KW-1185">Reference proteome</keyword>
<feature type="transmembrane region" description="Helical" evidence="7">
    <location>
        <begin position="410"/>
        <end position="432"/>
    </location>
</feature>
<evidence type="ECO:0000313" key="9">
    <source>
        <dbReference type="Proteomes" id="UP001470230"/>
    </source>
</evidence>
<dbReference type="Pfam" id="PF04515">
    <property type="entry name" value="Choline_transpo"/>
    <property type="match status" value="1"/>
</dbReference>
<dbReference type="EMBL" id="JAPFFF010000005">
    <property type="protein sequence ID" value="KAK8889552.1"/>
    <property type="molecule type" value="Genomic_DNA"/>
</dbReference>
<feature type="transmembrane region" description="Helical" evidence="7">
    <location>
        <begin position="602"/>
        <end position="625"/>
    </location>
</feature>
<feature type="transmembrane region" description="Helical" evidence="7">
    <location>
        <begin position="38"/>
        <end position="57"/>
    </location>
</feature>
<protein>
    <recommendedName>
        <fullName evidence="7">Choline transporter-like protein</fullName>
    </recommendedName>
</protein>
<gene>
    <name evidence="8" type="ORF">M9Y10_034302</name>
</gene>
<evidence type="ECO:0000256" key="2">
    <source>
        <dbReference type="ARBA" id="ARBA00007168"/>
    </source>
</evidence>
<evidence type="ECO:0000313" key="8">
    <source>
        <dbReference type="EMBL" id="KAK8889552.1"/>
    </source>
</evidence>
<keyword evidence="6" id="KW-0325">Glycoprotein</keyword>
<comment type="function">
    <text evidence="7">Choline transporter.</text>
</comment>
<keyword evidence="5 7" id="KW-0472">Membrane</keyword>
<keyword evidence="4 7" id="KW-1133">Transmembrane helix</keyword>
<dbReference type="Proteomes" id="UP001470230">
    <property type="component" value="Unassembled WGS sequence"/>
</dbReference>
<dbReference type="PANTHER" id="PTHR12385:SF14">
    <property type="entry name" value="CHOLINE TRANSPORTER-LIKE 2"/>
    <property type="match status" value="1"/>
</dbReference>